<dbReference type="EMBL" id="UINC01001105">
    <property type="protein sequence ID" value="SUZ70948.1"/>
    <property type="molecule type" value="Genomic_DNA"/>
</dbReference>
<name>A0A381PWJ4_9ZZZZ</name>
<organism evidence="1">
    <name type="scientific">marine metagenome</name>
    <dbReference type="NCBI Taxonomy" id="408172"/>
    <lineage>
        <taxon>unclassified sequences</taxon>
        <taxon>metagenomes</taxon>
        <taxon>ecological metagenomes</taxon>
    </lineage>
</organism>
<dbReference type="AlphaFoldDB" id="A0A381PWJ4"/>
<protein>
    <submittedName>
        <fullName evidence="1">Uncharacterized protein</fullName>
    </submittedName>
</protein>
<accession>A0A381PWJ4</accession>
<proteinExistence type="predicted"/>
<sequence>MAEVFELRVEVPVPGGSMVYFPATVPSTGDVESFTAVEWRARRGANGGATIELTYALIPFGMGNITLPPVDVITMPLEDEVDGQNIPGGSIVGVWEERQPTVRYTRSIAPPTIWVAPVYSADDVVAGMSPRGPEDVVGFSWSWPSMALVLLFSTVTGGAVVTMTREWLVNRAEPAPVTPHGPISLDQARRQALAELDRLLAAGPYPAERAHELYQESSGIVRGYVERLDPEWGPELTSTELMDRLKSRSPDGAALAAEMRTAETVKFGRLRPGAEPTAVHLTALGAWLAGRPEVRS</sequence>
<evidence type="ECO:0000313" key="1">
    <source>
        <dbReference type="EMBL" id="SUZ70948.1"/>
    </source>
</evidence>
<gene>
    <name evidence="1" type="ORF">METZ01_LOCUS23802</name>
</gene>
<reference evidence="1" key="1">
    <citation type="submission" date="2018-05" db="EMBL/GenBank/DDBJ databases">
        <authorList>
            <person name="Lanie J.A."/>
            <person name="Ng W.-L."/>
            <person name="Kazmierczak K.M."/>
            <person name="Andrzejewski T.M."/>
            <person name="Davidsen T.M."/>
            <person name="Wayne K.J."/>
            <person name="Tettelin H."/>
            <person name="Glass J.I."/>
            <person name="Rusch D."/>
            <person name="Podicherti R."/>
            <person name="Tsui H.-C.T."/>
            <person name="Winkler M.E."/>
        </authorList>
    </citation>
    <scope>NUCLEOTIDE SEQUENCE</scope>
</reference>